<accession>A0A6A5UVY4</accession>
<name>A0A6A5UVY4_9PLEO</name>
<sequence length="719" mass="81335">MSTINTGTAASDYISRNHAVSTTTYRGDSFSNAYTVIKNHFNHDTTTTFARTRMENPNKSLHKYYLDYRYNNRNGRTRRGFRGKGRFSTNHTNEERKAARTQFFSACHFTGTLLPADFSVHLAEYKGTFIYYISSKDIYSRDDRYTRSVYQGILPNTGAANVSTVDPTVTMDTSTAGKTSIKFGKGSVTVSIGTAQIPTEIGKIDFEVLDAPTPLKVYFNNTTDELGHPWFYLNKRERATTFLIETELRRLYRRFGHPAVIRLARLLKDADVMYLRSKPILHIINTYQGPLDILTHDAGTNFASAEFRAKVKIIGVTCKQVPTETHWSVGKIERYHAPLHRAWDILYAELASTMSNKAILQIAVKAVNNTVGPNSLVLTLLSPPLPLIREKDRWNGPYKIATIDGHNVTVDMVNGPTTFRSTSNPNAPQQQHASPIDTIVPLVKQPRKRGYLPGLRNKRKANVYIIKKEEANLKLAIKLRNNRISNLEVHSRIYIFKSRLVRERVIIALAPMLAQTNLKRTILAHLPTKLAPRYLEGTLLHWTTYYRHYYKELDMSTLTYDLCLLVINSNADDFGITMLTLNAQLDFNSYILIIDASNMDNYKATLNLKQKGQGGKIKLININTPNRALRYIPITLIDAKLMVFVDSSFTNNKDLSSQLGFILMLVNKSIDSDNTFTICGNIIHYSLTKCKRVTRSVLASKIYSIVNGFDIGIAIATTL</sequence>
<dbReference type="GO" id="GO:0003723">
    <property type="term" value="F:RNA binding"/>
    <property type="evidence" value="ECO:0007669"/>
    <property type="project" value="UniProtKB-KW"/>
</dbReference>
<dbReference type="Proteomes" id="UP000800036">
    <property type="component" value="Unassembled WGS sequence"/>
</dbReference>
<organism evidence="3 4">
    <name type="scientific">Bimuria novae-zelandiae CBS 107.79</name>
    <dbReference type="NCBI Taxonomy" id="1447943"/>
    <lineage>
        <taxon>Eukaryota</taxon>
        <taxon>Fungi</taxon>
        <taxon>Dikarya</taxon>
        <taxon>Ascomycota</taxon>
        <taxon>Pezizomycotina</taxon>
        <taxon>Dothideomycetes</taxon>
        <taxon>Pleosporomycetidae</taxon>
        <taxon>Pleosporales</taxon>
        <taxon>Massarineae</taxon>
        <taxon>Didymosphaeriaceae</taxon>
        <taxon>Bimuria</taxon>
    </lineage>
</organism>
<dbReference type="InterPro" id="IPR001584">
    <property type="entry name" value="Integrase_cat-core"/>
</dbReference>
<proteinExistence type="predicted"/>
<dbReference type="AlphaFoldDB" id="A0A6A5UVY4"/>
<evidence type="ECO:0000256" key="1">
    <source>
        <dbReference type="ARBA" id="ARBA00022884"/>
    </source>
</evidence>
<dbReference type="InterPro" id="IPR012337">
    <property type="entry name" value="RNaseH-like_sf"/>
</dbReference>
<dbReference type="GO" id="GO:0015074">
    <property type="term" value="P:DNA integration"/>
    <property type="evidence" value="ECO:0007669"/>
    <property type="project" value="InterPro"/>
</dbReference>
<dbReference type="InterPro" id="IPR036397">
    <property type="entry name" value="RNaseH_sf"/>
</dbReference>
<reference evidence="3" key="1">
    <citation type="journal article" date="2020" name="Stud. Mycol.">
        <title>101 Dothideomycetes genomes: a test case for predicting lifestyles and emergence of pathogens.</title>
        <authorList>
            <person name="Haridas S."/>
            <person name="Albert R."/>
            <person name="Binder M."/>
            <person name="Bloem J."/>
            <person name="Labutti K."/>
            <person name="Salamov A."/>
            <person name="Andreopoulos B."/>
            <person name="Baker S."/>
            <person name="Barry K."/>
            <person name="Bills G."/>
            <person name="Bluhm B."/>
            <person name="Cannon C."/>
            <person name="Castanera R."/>
            <person name="Culley D."/>
            <person name="Daum C."/>
            <person name="Ezra D."/>
            <person name="Gonzalez J."/>
            <person name="Henrissat B."/>
            <person name="Kuo A."/>
            <person name="Liang C."/>
            <person name="Lipzen A."/>
            <person name="Lutzoni F."/>
            <person name="Magnuson J."/>
            <person name="Mondo S."/>
            <person name="Nolan M."/>
            <person name="Ohm R."/>
            <person name="Pangilinan J."/>
            <person name="Park H.-J."/>
            <person name="Ramirez L."/>
            <person name="Alfaro M."/>
            <person name="Sun H."/>
            <person name="Tritt A."/>
            <person name="Yoshinaga Y."/>
            <person name="Zwiers L.-H."/>
            <person name="Turgeon B."/>
            <person name="Goodwin S."/>
            <person name="Spatafora J."/>
            <person name="Crous P."/>
            <person name="Grigoriev I."/>
        </authorList>
    </citation>
    <scope>NUCLEOTIDE SEQUENCE</scope>
    <source>
        <strain evidence="3">CBS 107.79</strain>
    </source>
</reference>
<protein>
    <recommendedName>
        <fullName evidence="2">Integrase catalytic domain-containing protein</fullName>
    </recommendedName>
</protein>
<keyword evidence="1" id="KW-0694">RNA-binding</keyword>
<dbReference type="OrthoDB" id="3751033at2759"/>
<dbReference type="SUPFAM" id="SSF53098">
    <property type="entry name" value="Ribonuclease H-like"/>
    <property type="match status" value="1"/>
</dbReference>
<keyword evidence="4" id="KW-1185">Reference proteome</keyword>
<evidence type="ECO:0000313" key="3">
    <source>
        <dbReference type="EMBL" id="KAF1968874.1"/>
    </source>
</evidence>
<dbReference type="Gene3D" id="3.30.420.10">
    <property type="entry name" value="Ribonuclease H-like superfamily/Ribonuclease H"/>
    <property type="match status" value="1"/>
</dbReference>
<evidence type="ECO:0000259" key="2">
    <source>
        <dbReference type="PROSITE" id="PS50994"/>
    </source>
</evidence>
<feature type="domain" description="Integrase catalytic" evidence="2">
    <location>
        <begin position="194"/>
        <end position="391"/>
    </location>
</feature>
<evidence type="ECO:0000313" key="4">
    <source>
        <dbReference type="Proteomes" id="UP000800036"/>
    </source>
</evidence>
<dbReference type="EMBL" id="ML976715">
    <property type="protein sequence ID" value="KAF1968874.1"/>
    <property type="molecule type" value="Genomic_DNA"/>
</dbReference>
<dbReference type="GO" id="GO:0005634">
    <property type="term" value="C:nucleus"/>
    <property type="evidence" value="ECO:0007669"/>
    <property type="project" value="UniProtKB-ARBA"/>
</dbReference>
<dbReference type="PROSITE" id="PS50994">
    <property type="entry name" value="INTEGRASE"/>
    <property type="match status" value="1"/>
</dbReference>
<gene>
    <name evidence="3" type="ORF">BU23DRAFT_582982</name>
</gene>